<evidence type="ECO:0000256" key="2">
    <source>
        <dbReference type="ARBA" id="ARBA00029447"/>
    </source>
</evidence>
<dbReference type="Gene3D" id="3.30.450.20">
    <property type="entry name" value="PAS domain"/>
    <property type="match status" value="1"/>
</dbReference>
<dbReference type="SMART" id="SM00283">
    <property type="entry name" value="MA"/>
    <property type="match status" value="1"/>
</dbReference>
<comment type="caution">
    <text evidence="7">The sequence shown here is derived from an EMBL/GenBank/DDBJ whole genome shotgun (WGS) entry which is preliminary data.</text>
</comment>
<evidence type="ECO:0000256" key="1">
    <source>
        <dbReference type="ARBA" id="ARBA00023224"/>
    </source>
</evidence>
<reference evidence="8" key="1">
    <citation type="journal article" date="2019" name="Int. J. Syst. Evol. Microbiol.">
        <title>The Global Catalogue of Microorganisms (GCM) 10K type strain sequencing project: providing services to taxonomists for standard genome sequencing and annotation.</title>
        <authorList>
            <consortium name="The Broad Institute Genomics Platform"/>
            <consortium name="The Broad Institute Genome Sequencing Center for Infectious Disease"/>
            <person name="Wu L."/>
            <person name="Ma J."/>
        </authorList>
    </citation>
    <scope>NUCLEOTIDE SEQUENCE [LARGE SCALE GENOMIC DNA]</scope>
    <source>
        <strain evidence="8">CGMCC 1.13666</strain>
    </source>
</reference>
<evidence type="ECO:0000313" key="7">
    <source>
        <dbReference type="EMBL" id="MFC7089644.1"/>
    </source>
</evidence>
<dbReference type="RefSeq" id="WP_346061014.1">
    <property type="nucleotide sequence ID" value="NZ_BAAADR010000002.1"/>
</dbReference>
<gene>
    <name evidence="7" type="ORF">ACFQH5_08785</name>
</gene>
<evidence type="ECO:0000259" key="5">
    <source>
        <dbReference type="PROSITE" id="PS50111"/>
    </source>
</evidence>
<dbReference type="InterPro" id="IPR003660">
    <property type="entry name" value="HAMP_dom"/>
</dbReference>
<dbReference type="Proteomes" id="UP001596411">
    <property type="component" value="Unassembled WGS sequence"/>
</dbReference>
<evidence type="ECO:0000256" key="3">
    <source>
        <dbReference type="PROSITE-ProRule" id="PRU00284"/>
    </source>
</evidence>
<dbReference type="SUPFAM" id="SSF58104">
    <property type="entry name" value="Methyl-accepting chemotaxis protein (MCP) signaling domain"/>
    <property type="match status" value="1"/>
</dbReference>
<dbReference type="PRINTS" id="PR00260">
    <property type="entry name" value="CHEMTRNSDUCR"/>
</dbReference>
<feature type="domain" description="Methyl-accepting transducer" evidence="5">
    <location>
        <begin position="439"/>
        <end position="668"/>
    </location>
</feature>
<accession>A0ABW2EUI2</accession>
<keyword evidence="1 3" id="KW-0807">Transducer</keyword>
<keyword evidence="4" id="KW-1133">Transmembrane helix</keyword>
<sequence>MHFKSLRWFVVALAGACLLVVALALVAYALVASSRTQDTVATHTRALMEGAVDERLAVLAEAQAVEIRRRLEEPLRVAQMLAQTNALMGREDAQGRPLLWMDRDELSTLMRETLADYPDLVDVYIGWEPDAFDVDRFHAGREADGYEAETGRYMPWWYRDADGAIDVLPLGDMESEALLPSGIREGEYYLCVRENEAPCIIDPAAYEFGDQTLMVTSFNVPVMVEGDFRGVAGADLSVDFIQGLLEAANAELYDGAGEMALVAAGGGVVAHSGAAERLGESAEAVMGERVAGHLAAARRDGEMVGVEAEGLLERYLPFRIGDTPTQWTLAIRLPEAAVLAELNALQGVLAEQRRHDALGMSLVGALLAALGLLALAWVGGRIARPLRELAGRMREIASGDGDLTQRLPVRGRDEGAQLATQFNAFADKIHDVLVEVRHSSESVRVAAAEIASGGQDLSRRTDSAASSLQQTSASMEEITGTVAQTADSAQQANQLALSASQVAARGGEVVGEVVTTMDAIGDSSRQIAEIVNVMDGIAFQTNLLALNASVEAARAGEQGRGFAVVAGEVRNLASRSASAAQEIKALIEASDSRVKDGTSLVAQAGETMQEIVASVTRVTDVLGEINAAAGEQRDGIGQVNVAVTELDGMTQQNAALVEESTTAAGHLQEQADRLAEIVGGFTLRMEAQTSLAAPEEAPRRLPEPA</sequence>
<dbReference type="CDD" id="cd06225">
    <property type="entry name" value="HAMP"/>
    <property type="match status" value="1"/>
</dbReference>
<dbReference type="PROSITE" id="PS50111">
    <property type="entry name" value="CHEMOTAXIS_TRANSDUC_2"/>
    <property type="match status" value="1"/>
</dbReference>
<name>A0ABW2EUI2_9GAMM</name>
<dbReference type="PANTHER" id="PTHR43531:SF16">
    <property type="entry name" value="METHYL-ACCEPTING CHEMOTAXIS PROTEIN II"/>
    <property type="match status" value="1"/>
</dbReference>
<proteinExistence type="inferred from homology"/>
<dbReference type="PANTHER" id="PTHR43531">
    <property type="entry name" value="PROTEIN ICFG"/>
    <property type="match status" value="1"/>
</dbReference>
<dbReference type="InterPro" id="IPR004090">
    <property type="entry name" value="Chemotax_Me-accpt_rcpt"/>
</dbReference>
<keyword evidence="4" id="KW-0812">Transmembrane</keyword>
<dbReference type="InterPro" id="IPR004089">
    <property type="entry name" value="MCPsignal_dom"/>
</dbReference>
<dbReference type="SMART" id="SM00304">
    <property type="entry name" value="HAMP"/>
    <property type="match status" value="1"/>
</dbReference>
<dbReference type="EMBL" id="JBHSZP010000014">
    <property type="protein sequence ID" value="MFC7089644.1"/>
    <property type="molecule type" value="Genomic_DNA"/>
</dbReference>
<evidence type="ECO:0000313" key="8">
    <source>
        <dbReference type="Proteomes" id="UP001596411"/>
    </source>
</evidence>
<dbReference type="Gene3D" id="1.10.287.950">
    <property type="entry name" value="Methyl-accepting chemotaxis protein"/>
    <property type="match status" value="1"/>
</dbReference>
<keyword evidence="8" id="KW-1185">Reference proteome</keyword>
<dbReference type="Pfam" id="PF00672">
    <property type="entry name" value="HAMP"/>
    <property type="match status" value="1"/>
</dbReference>
<protein>
    <submittedName>
        <fullName evidence="7">Methyl-accepting chemotaxis protein</fullName>
    </submittedName>
</protein>
<dbReference type="CDD" id="cd11386">
    <property type="entry name" value="MCP_signal"/>
    <property type="match status" value="1"/>
</dbReference>
<dbReference type="InterPro" id="IPR051310">
    <property type="entry name" value="MCP_chemotaxis"/>
</dbReference>
<feature type="transmembrane region" description="Helical" evidence="4">
    <location>
        <begin position="357"/>
        <end position="378"/>
    </location>
</feature>
<dbReference type="CDD" id="cd12913">
    <property type="entry name" value="PDC1_MCP_like"/>
    <property type="match status" value="1"/>
</dbReference>
<organism evidence="7 8">
    <name type="scientific">Halomonas salifodinae</name>
    <dbReference type="NCBI Taxonomy" id="438745"/>
    <lineage>
        <taxon>Bacteria</taxon>
        <taxon>Pseudomonadati</taxon>
        <taxon>Pseudomonadota</taxon>
        <taxon>Gammaproteobacteria</taxon>
        <taxon>Oceanospirillales</taxon>
        <taxon>Halomonadaceae</taxon>
        <taxon>Halomonas</taxon>
    </lineage>
</organism>
<dbReference type="PROSITE" id="PS50885">
    <property type="entry name" value="HAMP"/>
    <property type="match status" value="1"/>
</dbReference>
<evidence type="ECO:0000259" key="6">
    <source>
        <dbReference type="PROSITE" id="PS50885"/>
    </source>
</evidence>
<evidence type="ECO:0000256" key="4">
    <source>
        <dbReference type="SAM" id="Phobius"/>
    </source>
</evidence>
<keyword evidence="4" id="KW-0472">Membrane</keyword>
<comment type="similarity">
    <text evidence="2">Belongs to the methyl-accepting chemotaxis (MCP) protein family.</text>
</comment>
<feature type="domain" description="HAMP" evidence="6">
    <location>
        <begin position="380"/>
        <end position="434"/>
    </location>
</feature>
<dbReference type="Pfam" id="PF00015">
    <property type="entry name" value="MCPsignal"/>
    <property type="match status" value="1"/>
</dbReference>